<dbReference type="InterPro" id="IPR036396">
    <property type="entry name" value="Cyt_P450_sf"/>
</dbReference>
<evidence type="ECO:0000256" key="3">
    <source>
        <dbReference type="ARBA" id="ARBA00010617"/>
    </source>
</evidence>
<evidence type="ECO:0000256" key="9">
    <source>
        <dbReference type="PIRSR" id="PIRSR602401-1"/>
    </source>
</evidence>
<evidence type="ECO:0000256" key="1">
    <source>
        <dbReference type="ARBA" id="ARBA00001971"/>
    </source>
</evidence>
<dbReference type="CDD" id="cd11065">
    <property type="entry name" value="CYP64-like"/>
    <property type="match status" value="1"/>
</dbReference>
<dbReference type="SUPFAM" id="SSF48264">
    <property type="entry name" value="Cytochrome P450"/>
    <property type="match status" value="1"/>
</dbReference>
<gene>
    <name evidence="11" type="ORF">FA15DRAFT_668565</name>
</gene>
<dbReference type="PANTHER" id="PTHR46300">
    <property type="entry name" value="P450, PUTATIVE (EUROFUNG)-RELATED-RELATED"/>
    <property type="match status" value="1"/>
</dbReference>
<keyword evidence="6 10" id="KW-0560">Oxidoreductase</keyword>
<accession>A0A5C3LAP6</accession>
<comment type="pathway">
    <text evidence="2">Secondary metabolite biosynthesis.</text>
</comment>
<dbReference type="InterPro" id="IPR002401">
    <property type="entry name" value="Cyt_P450_E_grp-I"/>
</dbReference>
<evidence type="ECO:0000313" key="12">
    <source>
        <dbReference type="Proteomes" id="UP000307440"/>
    </source>
</evidence>
<sequence length="524" mass="59415">METIQFIFTALAAVWLFNWAIKRRFQLPLPPGPKGLPLVGNLFEMPRDFPWEKYHEWCKEYNTDTLHLYAAGKHIIVLDSPQAAADLLDKRSLIYSGRPRLPMIKELMGWDWFFGFRNYDETCRLHRKLINQAFNPTAVNQFIPQIKRATRNMLGLFLEDPEKLEGNLRRMAGETIMSVSYGIKIQKNDDFYVKTAEQGVSPALHIVGNPGAFLVDTIPILKYVPSWFPGAGFKTKAKEWKRLSKVMLEVPFKAAKAAIADGSASISLVSANLDRLEALGQNDSAQEQAVKEVAGGLYAVGIDTTVSPIVSCILALVKNPAVLKRAQAELDSVIEPGRFPDLSDEPALPYITAIVHESFRWRDVSPQALPHCLIKEDEYNGYRIPAGSIVIANSWALLHNEDIYPDPFAFNPDRFMKEGKLDFQSQRDPSFACWGYGRRKCPGRYMAYPAVWLAITHLLYCFDIMRAKDEYGNDIDPPEEFISALTIMAKPFKYDLKPRSEDIEKLIQQGLSAEVDFREFDGDH</sequence>
<dbReference type="PANTHER" id="PTHR46300:SF7">
    <property type="entry name" value="P450, PUTATIVE (EUROFUNG)-RELATED"/>
    <property type="match status" value="1"/>
</dbReference>
<evidence type="ECO:0000256" key="7">
    <source>
        <dbReference type="ARBA" id="ARBA00023004"/>
    </source>
</evidence>
<dbReference type="InterPro" id="IPR001128">
    <property type="entry name" value="Cyt_P450"/>
</dbReference>
<dbReference type="Proteomes" id="UP000307440">
    <property type="component" value="Unassembled WGS sequence"/>
</dbReference>
<protein>
    <submittedName>
        <fullName evidence="11">Cytochrome P450</fullName>
    </submittedName>
</protein>
<dbReference type="InterPro" id="IPR050364">
    <property type="entry name" value="Cytochrome_P450_fung"/>
</dbReference>
<keyword evidence="4 9" id="KW-0349">Heme</keyword>
<comment type="cofactor">
    <cofactor evidence="1 9">
        <name>heme</name>
        <dbReference type="ChEBI" id="CHEBI:30413"/>
    </cofactor>
</comment>
<keyword evidence="5 9" id="KW-0479">Metal-binding</keyword>
<evidence type="ECO:0000256" key="4">
    <source>
        <dbReference type="ARBA" id="ARBA00022617"/>
    </source>
</evidence>
<reference evidence="11 12" key="1">
    <citation type="journal article" date="2019" name="Nat. Ecol. Evol.">
        <title>Megaphylogeny resolves global patterns of mushroom evolution.</title>
        <authorList>
            <person name="Varga T."/>
            <person name="Krizsan K."/>
            <person name="Foldi C."/>
            <person name="Dima B."/>
            <person name="Sanchez-Garcia M."/>
            <person name="Sanchez-Ramirez S."/>
            <person name="Szollosi G.J."/>
            <person name="Szarkandi J.G."/>
            <person name="Papp V."/>
            <person name="Albert L."/>
            <person name="Andreopoulos W."/>
            <person name="Angelini C."/>
            <person name="Antonin V."/>
            <person name="Barry K.W."/>
            <person name="Bougher N.L."/>
            <person name="Buchanan P."/>
            <person name="Buyck B."/>
            <person name="Bense V."/>
            <person name="Catcheside P."/>
            <person name="Chovatia M."/>
            <person name="Cooper J."/>
            <person name="Damon W."/>
            <person name="Desjardin D."/>
            <person name="Finy P."/>
            <person name="Geml J."/>
            <person name="Haridas S."/>
            <person name="Hughes K."/>
            <person name="Justo A."/>
            <person name="Karasinski D."/>
            <person name="Kautmanova I."/>
            <person name="Kiss B."/>
            <person name="Kocsube S."/>
            <person name="Kotiranta H."/>
            <person name="LaButti K.M."/>
            <person name="Lechner B.E."/>
            <person name="Liimatainen K."/>
            <person name="Lipzen A."/>
            <person name="Lukacs Z."/>
            <person name="Mihaltcheva S."/>
            <person name="Morgado L.N."/>
            <person name="Niskanen T."/>
            <person name="Noordeloos M.E."/>
            <person name="Ohm R.A."/>
            <person name="Ortiz-Santana B."/>
            <person name="Ovrebo C."/>
            <person name="Racz N."/>
            <person name="Riley R."/>
            <person name="Savchenko A."/>
            <person name="Shiryaev A."/>
            <person name="Soop K."/>
            <person name="Spirin V."/>
            <person name="Szebenyi C."/>
            <person name="Tomsovsky M."/>
            <person name="Tulloss R.E."/>
            <person name="Uehling J."/>
            <person name="Grigoriev I.V."/>
            <person name="Vagvolgyi C."/>
            <person name="Papp T."/>
            <person name="Martin F.M."/>
            <person name="Miettinen O."/>
            <person name="Hibbett D.S."/>
            <person name="Nagy L.G."/>
        </authorList>
    </citation>
    <scope>NUCLEOTIDE SEQUENCE [LARGE SCALE GENOMIC DNA]</scope>
    <source>
        <strain evidence="11 12">CBS 121175</strain>
    </source>
</reference>
<evidence type="ECO:0000256" key="8">
    <source>
        <dbReference type="ARBA" id="ARBA00023033"/>
    </source>
</evidence>
<feature type="binding site" description="axial binding residue" evidence="9">
    <location>
        <position position="441"/>
    </location>
    <ligand>
        <name>heme</name>
        <dbReference type="ChEBI" id="CHEBI:30413"/>
    </ligand>
    <ligandPart>
        <name>Fe</name>
        <dbReference type="ChEBI" id="CHEBI:18248"/>
    </ligandPart>
</feature>
<comment type="similarity">
    <text evidence="3 10">Belongs to the cytochrome P450 family.</text>
</comment>
<keyword evidence="8 10" id="KW-0503">Monooxygenase</keyword>
<evidence type="ECO:0000256" key="6">
    <source>
        <dbReference type="ARBA" id="ARBA00023002"/>
    </source>
</evidence>
<keyword evidence="12" id="KW-1185">Reference proteome</keyword>
<dbReference type="GO" id="GO:0004497">
    <property type="term" value="F:monooxygenase activity"/>
    <property type="evidence" value="ECO:0007669"/>
    <property type="project" value="UniProtKB-KW"/>
</dbReference>
<dbReference type="EMBL" id="ML210187">
    <property type="protein sequence ID" value="TFK25338.1"/>
    <property type="molecule type" value="Genomic_DNA"/>
</dbReference>
<dbReference type="STRING" id="230819.A0A5C3LAP6"/>
<dbReference type="PROSITE" id="PS00086">
    <property type="entry name" value="CYTOCHROME_P450"/>
    <property type="match status" value="1"/>
</dbReference>
<dbReference type="PRINTS" id="PR00463">
    <property type="entry name" value="EP450I"/>
</dbReference>
<evidence type="ECO:0000256" key="2">
    <source>
        <dbReference type="ARBA" id="ARBA00005179"/>
    </source>
</evidence>
<dbReference type="GO" id="GO:0005506">
    <property type="term" value="F:iron ion binding"/>
    <property type="evidence" value="ECO:0007669"/>
    <property type="project" value="InterPro"/>
</dbReference>
<dbReference type="Gene3D" id="1.10.630.10">
    <property type="entry name" value="Cytochrome P450"/>
    <property type="match status" value="1"/>
</dbReference>
<proteinExistence type="inferred from homology"/>
<dbReference type="GO" id="GO:0020037">
    <property type="term" value="F:heme binding"/>
    <property type="evidence" value="ECO:0007669"/>
    <property type="project" value="InterPro"/>
</dbReference>
<organism evidence="11 12">
    <name type="scientific">Coprinopsis marcescibilis</name>
    <name type="common">Agaric fungus</name>
    <name type="synonym">Psathyrella marcescibilis</name>
    <dbReference type="NCBI Taxonomy" id="230819"/>
    <lineage>
        <taxon>Eukaryota</taxon>
        <taxon>Fungi</taxon>
        <taxon>Dikarya</taxon>
        <taxon>Basidiomycota</taxon>
        <taxon>Agaricomycotina</taxon>
        <taxon>Agaricomycetes</taxon>
        <taxon>Agaricomycetidae</taxon>
        <taxon>Agaricales</taxon>
        <taxon>Agaricineae</taxon>
        <taxon>Psathyrellaceae</taxon>
        <taxon>Coprinopsis</taxon>
    </lineage>
</organism>
<evidence type="ECO:0000313" key="11">
    <source>
        <dbReference type="EMBL" id="TFK25338.1"/>
    </source>
</evidence>
<evidence type="ECO:0000256" key="10">
    <source>
        <dbReference type="RuleBase" id="RU000461"/>
    </source>
</evidence>
<dbReference type="GO" id="GO:0016705">
    <property type="term" value="F:oxidoreductase activity, acting on paired donors, with incorporation or reduction of molecular oxygen"/>
    <property type="evidence" value="ECO:0007669"/>
    <property type="project" value="InterPro"/>
</dbReference>
<dbReference type="Pfam" id="PF00067">
    <property type="entry name" value="p450"/>
    <property type="match status" value="1"/>
</dbReference>
<dbReference type="AlphaFoldDB" id="A0A5C3LAP6"/>
<dbReference type="InterPro" id="IPR017972">
    <property type="entry name" value="Cyt_P450_CS"/>
</dbReference>
<keyword evidence="7 9" id="KW-0408">Iron</keyword>
<name>A0A5C3LAP6_COPMA</name>
<evidence type="ECO:0000256" key="5">
    <source>
        <dbReference type="ARBA" id="ARBA00022723"/>
    </source>
</evidence>
<dbReference type="OrthoDB" id="2789670at2759"/>